<dbReference type="InterPro" id="IPR036770">
    <property type="entry name" value="Ankyrin_rpt-contain_sf"/>
</dbReference>
<dbReference type="PANTHER" id="PTHR24121">
    <property type="entry name" value="NO MECHANORECEPTOR POTENTIAL C, ISOFORM D-RELATED"/>
    <property type="match status" value="1"/>
</dbReference>
<reference evidence="1" key="2">
    <citation type="submission" date="2020-08" db="EMBL/GenBank/DDBJ databases">
        <title>Plant Genome Project.</title>
        <authorList>
            <person name="Zhang R.-G."/>
        </authorList>
    </citation>
    <scope>NUCLEOTIDE SEQUENCE</scope>
    <source>
        <strain evidence="1">Huo1</strain>
        <tissue evidence="1">Leaf</tissue>
    </source>
</reference>
<organism evidence="1">
    <name type="scientific">Salvia splendens</name>
    <name type="common">Scarlet sage</name>
    <dbReference type="NCBI Taxonomy" id="180675"/>
    <lineage>
        <taxon>Eukaryota</taxon>
        <taxon>Viridiplantae</taxon>
        <taxon>Streptophyta</taxon>
        <taxon>Embryophyta</taxon>
        <taxon>Tracheophyta</taxon>
        <taxon>Spermatophyta</taxon>
        <taxon>Magnoliopsida</taxon>
        <taxon>eudicotyledons</taxon>
        <taxon>Gunneridae</taxon>
        <taxon>Pentapetalae</taxon>
        <taxon>asterids</taxon>
        <taxon>lamiids</taxon>
        <taxon>Lamiales</taxon>
        <taxon>Lamiaceae</taxon>
        <taxon>Nepetoideae</taxon>
        <taxon>Mentheae</taxon>
        <taxon>Salviinae</taxon>
        <taxon>Salvia</taxon>
        <taxon>Salvia subgen. Calosphace</taxon>
        <taxon>core Calosphace</taxon>
    </lineage>
</organism>
<dbReference type="Gene3D" id="1.25.40.20">
    <property type="entry name" value="Ankyrin repeat-containing domain"/>
    <property type="match status" value="1"/>
</dbReference>
<dbReference type="AlphaFoldDB" id="A0A8X8ZT77"/>
<proteinExistence type="predicted"/>
<dbReference type="EMBL" id="PNBA02000008">
    <property type="protein sequence ID" value="KAG6416232.1"/>
    <property type="molecule type" value="Genomic_DNA"/>
</dbReference>
<reference evidence="1" key="1">
    <citation type="submission" date="2018-01" db="EMBL/GenBank/DDBJ databases">
        <authorList>
            <person name="Mao J.F."/>
        </authorList>
    </citation>
    <scope>NUCLEOTIDE SEQUENCE</scope>
    <source>
        <strain evidence="1">Huo1</strain>
        <tissue evidence="1">Leaf</tissue>
    </source>
</reference>
<gene>
    <name evidence="1" type="ORF">SASPL_123658</name>
</gene>
<evidence type="ECO:0000313" key="1">
    <source>
        <dbReference type="EMBL" id="KAG6416232.1"/>
    </source>
</evidence>
<dbReference type="SUPFAM" id="SSF48403">
    <property type="entry name" value="Ankyrin repeat"/>
    <property type="match status" value="1"/>
</dbReference>
<dbReference type="InterPro" id="IPR002110">
    <property type="entry name" value="Ankyrin_rpt"/>
</dbReference>
<dbReference type="PANTHER" id="PTHR24121:SF15">
    <property type="entry name" value="ANKYRIN REPEAT PROTEIN"/>
    <property type="match status" value="1"/>
</dbReference>
<sequence>MRFFKDASDLFIRQDLLSVRPSVIEMEEERDPLQSLFQNVMKSKWDEVIQSYRGNKEFHTEKITSSCDTALHIAISNGEEPVVEQLVAIVCKTEGALSSKNELGNTPLHLAAYLGDAKMCLCIASHDPSLMGIRNRDKETTFFLAVRHGRKGAFYALHSICRGEEGYKYCRGIDGETILHSAIHGEYFDYDKLVEAVTENGASPLHILANKPSAFRSGSHIRGIDKLIYHCESFP</sequence>
<dbReference type="SMART" id="SM00248">
    <property type="entry name" value="ANK"/>
    <property type="match status" value="3"/>
</dbReference>
<evidence type="ECO:0000313" key="2">
    <source>
        <dbReference type="Proteomes" id="UP000298416"/>
    </source>
</evidence>
<dbReference type="Proteomes" id="UP000298416">
    <property type="component" value="Unassembled WGS sequence"/>
</dbReference>
<accession>A0A8X8ZT77</accession>
<comment type="caution">
    <text evidence="1">The sequence shown here is derived from an EMBL/GenBank/DDBJ whole genome shotgun (WGS) entry which is preliminary data.</text>
</comment>
<keyword evidence="2" id="KW-1185">Reference proteome</keyword>
<name>A0A8X8ZT77_SALSN</name>
<dbReference type="Pfam" id="PF12796">
    <property type="entry name" value="Ank_2"/>
    <property type="match status" value="1"/>
</dbReference>
<protein>
    <submittedName>
        <fullName evidence="1">Uncharacterized protein</fullName>
    </submittedName>
</protein>